<evidence type="ECO:0000313" key="3">
    <source>
        <dbReference type="EMBL" id="KAJ5090689.1"/>
    </source>
</evidence>
<evidence type="ECO:0000259" key="2">
    <source>
        <dbReference type="Pfam" id="PF12697"/>
    </source>
</evidence>
<keyword evidence="1" id="KW-0812">Transmembrane</keyword>
<dbReference type="Pfam" id="PF12697">
    <property type="entry name" value="Abhydrolase_6"/>
    <property type="match status" value="1"/>
</dbReference>
<protein>
    <recommendedName>
        <fullName evidence="2">AB hydrolase-1 domain-containing protein</fullName>
    </recommendedName>
</protein>
<dbReference type="InterPro" id="IPR029058">
    <property type="entry name" value="AB_hydrolase_fold"/>
</dbReference>
<sequence>MVELQPIFKKAYWSLAAGGLVYVLFVCSLTFPDVQRFFLYANNLNPTLWQDVNQVEQFGFLNTQVQPFNLKTQDNETLYGWHLLPLHLCYENEQQLLENPPSGPAEDYTQTVAHNLLANNPNARLVVYFHGNAAHLASASRPKILSSLLALSTPSHPIHVFTIDYRGFGISTGSPTEEGVITDSVSLLNFLTAGPYKISPSRIVIAGQSLGTAVTAAVAERFAFGSPDPNAIQPAIKDAEPFAGVVLLAGFSNVPSLIKSYSIKGFTPPLLSPLIGYPSFQKWVIGHTADYWHTAKRVARLTGIDPAEPDASGLQYSQKGVDLTIIHALNDYEIPWYEGVRVWAAATGETVKDGPGSLVYEQIEPGRNAEVKVWNNKVPGKDGQDVLKKVRWERVKYGGHNHVAEFSAAGIAVLRAFNE</sequence>
<proteinExistence type="predicted"/>
<gene>
    <name evidence="3" type="ORF">N7532_009373</name>
</gene>
<accession>A0A9W9K2G3</accession>
<dbReference type="EMBL" id="JAPQKI010000009">
    <property type="protein sequence ID" value="KAJ5090689.1"/>
    <property type="molecule type" value="Genomic_DNA"/>
</dbReference>
<evidence type="ECO:0000313" key="4">
    <source>
        <dbReference type="Proteomes" id="UP001149074"/>
    </source>
</evidence>
<dbReference type="GO" id="GO:0072330">
    <property type="term" value="P:monocarboxylic acid biosynthetic process"/>
    <property type="evidence" value="ECO:0007669"/>
    <property type="project" value="UniProtKB-ARBA"/>
</dbReference>
<comment type="caution">
    <text evidence="3">The sequence shown here is derived from an EMBL/GenBank/DDBJ whole genome shotgun (WGS) entry which is preliminary data.</text>
</comment>
<dbReference type="PANTHER" id="PTHR12277:SF81">
    <property type="entry name" value="PROTEIN ABHD13"/>
    <property type="match status" value="1"/>
</dbReference>
<name>A0A9W9K2G3_9EURO</name>
<keyword evidence="1" id="KW-1133">Transmembrane helix</keyword>
<dbReference type="PANTHER" id="PTHR12277">
    <property type="entry name" value="ALPHA/BETA HYDROLASE DOMAIN-CONTAINING PROTEIN"/>
    <property type="match status" value="1"/>
</dbReference>
<dbReference type="RefSeq" id="XP_056472670.1">
    <property type="nucleotide sequence ID" value="XM_056621864.1"/>
</dbReference>
<dbReference type="AlphaFoldDB" id="A0A9W9K2G3"/>
<dbReference type="Gene3D" id="3.40.50.1820">
    <property type="entry name" value="alpha/beta hydrolase"/>
    <property type="match status" value="1"/>
</dbReference>
<feature type="domain" description="AB hydrolase-1" evidence="2">
    <location>
        <begin position="126"/>
        <end position="295"/>
    </location>
</feature>
<reference evidence="3" key="1">
    <citation type="submission" date="2022-11" db="EMBL/GenBank/DDBJ databases">
        <authorList>
            <person name="Petersen C."/>
        </authorList>
    </citation>
    <scope>NUCLEOTIDE SEQUENCE</scope>
    <source>
        <strain evidence="3">IBT 30761</strain>
    </source>
</reference>
<organism evidence="3 4">
    <name type="scientific">Penicillium argentinense</name>
    <dbReference type="NCBI Taxonomy" id="1131581"/>
    <lineage>
        <taxon>Eukaryota</taxon>
        <taxon>Fungi</taxon>
        <taxon>Dikarya</taxon>
        <taxon>Ascomycota</taxon>
        <taxon>Pezizomycotina</taxon>
        <taxon>Eurotiomycetes</taxon>
        <taxon>Eurotiomycetidae</taxon>
        <taxon>Eurotiales</taxon>
        <taxon>Aspergillaceae</taxon>
        <taxon>Penicillium</taxon>
    </lineage>
</organism>
<keyword evidence="4" id="KW-1185">Reference proteome</keyword>
<dbReference type="InterPro" id="IPR000073">
    <property type="entry name" value="AB_hydrolase_1"/>
</dbReference>
<dbReference type="OrthoDB" id="446723at2759"/>
<dbReference type="GeneID" id="81360843"/>
<dbReference type="Proteomes" id="UP001149074">
    <property type="component" value="Unassembled WGS sequence"/>
</dbReference>
<feature type="transmembrane region" description="Helical" evidence="1">
    <location>
        <begin position="12"/>
        <end position="31"/>
    </location>
</feature>
<dbReference type="GO" id="GO:0017000">
    <property type="term" value="P:antibiotic biosynthetic process"/>
    <property type="evidence" value="ECO:0007669"/>
    <property type="project" value="UniProtKB-ARBA"/>
</dbReference>
<evidence type="ECO:0000256" key="1">
    <source>
        <dbReference type="SAM" id="Phobius"/>
    </source>
</evidence>
<dbReference type="SUPFAM" id="SSF53474">
    <property type="entry name" value="alpha/beta-Hydrolases"/>
    <property type="match status" value="1"/>
</dbReference>
<keyword evidence="1" id="KW-0472">Membrane</keyword>
<reference evidence="3" key="2">
    <citation type="journal article" date="2023" name="IMA Fungus">
        <title>Comparative genomic study of the Penicillium genus elucidates a diverse pangenome and 15 lateral gene transfer events.</title>
        <authorList>
            <person name="Petersen C."/>
            <person name="Sorensen T."/>
            <person name="Nielsen M.R."/>
            <person name="Sondergaard T.E."/>
            <person name="Sorensen J.L."/>
            <person name="Fitzpatrick D.A."/>
            <person name="Frisvad J.C."/>
            <person name="Nielsen K.L."/>
        </authorList>
    </citation>
    <scope>NUCLEOTIDE SEQUENCE</scope>
    <source>
        <strain evidence="3">IBT 30761</strain>
    </source>
</reference>